<dbReference type="EMBL" id="RBUY01000161">
    <property type="protein sequence ID" value="RMV71768.1"/>
    <property type="molecule type" value="Genomic_DNA"/>
</dbReference>
<proteinExistence type="predicted"/>
<organism evidence="1 2">
    <name type="scientific">Pseudomonas caricapapayae</name>
    <dbReference type="NCBI Taxonomy" id="46678"/>
    <lineage>
        <taxon>Bacteria</taxon>
        <taxon>Pseudomonadati</taxon>
        <taxon>Pseudomonadota</taxon>
        <taxon>Gammaproteobacteria</taxon>
        <taxon>Pseudomonadales</taxon>
        <taxon>Pseudomonadaceae</taxon>
        <taxon>Pseudomonas</taxon>
    </lineage>
</organism>
<protein>
    <submittedName>
        <fullName evidence="1">Repressor protein c2</fullName>
    </submittedName>
</protein>
<dbReference type="AlphaFoldDB" id="A0A3M6ETS2"/>
<sequence length="120" mass="13329">MPGGFLFARDIFRPQQDWKTPTIKRGDACENLGGDLCCSACCSIADRFYCGLAVCTRELDCLGLLAALLRCIGVAVAFVHVLLRDYVLDESTAHPLYYLPFPPERIIPITPLTYAADEWV</sequence>
<name>A0A3M6ETS2_9PSED</name>
<evidence type="ECO:0000313" key="1">
    <source>
        <dbReference type="EMBL" id="RMV71768.1"/>
    </source>
</evidence>
<accession>A0A3M6ETS2</accession>
<dbReference type="Proteomes" id="UP000269872">
    <property type="component" value="Unassembled WGS sequence"/>
</dbReference>
<reference evidence="1 2" key="1">
    <citation type="submission" date="2018-08" db="EMBL/GenBank/DDBJ databases">
        <title>Recombination of ecologically and evolutionarily significant loci maintains genetic cohesion in the Pseudomonas syringae species complex.</title>
        <authorList>
            <person name="Dillon M."/>
            <person name="Thakur S."/>
            <person name="Almeida R.N.D."/>
            <person name="Weir B.S."/>
            <person name="Guttman D.S."/>
        </authorList>
    </citation>
    <scope>NUCLEOTIDE SEQUENCE [LARGE SCALE GENOMIC DNA]</scope>
    <source>
        <strain evidence="1 2">ICMP 7496</strain>
    </source>
</reference>
<gene>
    <name evidence="1" type="ORF">ALP05_00930</name>
</gene>
<comment type="caution">
    <text evidence="1">The sequence shown here is derived from an EMBL/GenBank/DDBJ whole genome shotgun (WGS) entry which is preliminary data.</text>
</comment>
<evidence type="ECO:0000313" key="2">
    <source>
        <dbReference type="Proteomes" id="UP000269872"/>
    </source>
</evidence>